<protein>
    <submittedName>
        <fullName evidence="6">Tetratricopeptide repeat protein</fullName>
    </submittedName>
</protein>
<feature type="repeat" description="TPR" evidence="4">
    <location>
        <begin position="227"/>
        <end position="260"/>
    </location>
</feature>
<dbReference type="EMBL" id="JAHDYS010000003">
    <property type="protein sequence ID" value="MBT1071090.1"/>
    <property type="molecule type" value="Genomic_DNA"/>
</dbReference>
<dbReference type="Proteomes" id="UP000784128">
    <property type="component" value="Unassembled WGS sequence"/>
</dbReference>
<dbReference type="InterPro" id="IPR051685">
    <property type="entry name" value="Ycf3/AcsC/BcsC/TPR_MFPF"/>
</dbReference>
<evidence type="ECO:0000313" key="6">
    <source>
        <dbReference type="EMBL" id="MBT1071090.1"/>
    </source>
</evidence>
<dbReference type="RefSeq" id="WP_214296794.1">
    <property type="nucleotide sequence ID" value="NZ_JAHDYS010000003.1"/>
</dbReference>
<dbReference type="Pfam" id="PF13414">
    <property type="entry name" value="TPR_11"/>
    <property type="match status" value="1"/>
</dbReference>
<feature type="repeat" description="TPR" evidence="4">
    <location>
        <begin position="193"/>
        <end position="226"/>
    </location>
</feature>
<evidence type="ECO:0000256" key="5">
    <source>
        <dbReference type="SAM" id="MobiDB-lite"/>
    </source>
</evidence>
<sequence length="310" mass="34640">MKANRQLPIPGLHNVVLLASLFLVTLPTPSPAVQWTQLAQTARHNVALDTESVRLTSLGRLGVWLRFIPRGERQRREAATEHSQKGYRLHLEYYEIDCGENTSVMGLTDVLGAGGRRLSRKKGNGKPETIVPGSALDLAASKVCPKLEETPQENDEAPPASDKPAAQQTTAPEDLQQQIKDALQLTQREPSDFRAWVALGNAYYDAEMPDKAIPAYNRALAIKPQDTDVLNDQGAMYRQTGDFEKAVTNFEKAFAIDSSNLESLYNTGYVYAFDLNRIDKALQVWQRYLKLDNSSETARQVQSFIERYGE</sequence>
<dbReference type="InterPro" id="IPR019734">
    <property type="entry name" value="TPR_rpt"/>
</dbReference>
<dbReference type="Gene3D" id="1.25.40.10">
    <property type="entry name" value="Tetratricopeptide repeat domain"/>
    <property type="match status" value="1"/>
</dbReference>
<feature type="region of interest" description="Disordered" evidence="5">
    <location>
        <begin position="148"/>
        <end position="174"/>
    </location>
</feature>
<name>A0ABS5U604_9BACT</name>
<evidence type="ECO:0000256" key="1">
    <source>
        <dbReference type="ARBA" id="ARBA00022737"/>
    </source>
</evidence>
<evidence type="ECO:0000313" key="7">
    <source>
        <dbReference type="Proteomes" id="UP000784128"/>
    </source>
</evidence>
<comment type="caution">
    <text evidence="6">The sequence shown here is derived from an EMBL/GenBank/DDBJ whole genome shotgun (WGS) entry which is preliminary data.</text>
</comment>
<dbReference type="SMART" id="SM00028">
    <property type="entry name" value="TPR"/>
    <property type="match status" value="3"/>
</dbReference>
<organism evidence="6 7">
    <name type="scientific">Pelotalea chapellei</name>
    <dbReference type="NCBI Taxonomy" id="44671"/>
    <lineage>
        <taxon>Bacteria</taxon>
        <taxon>Pseudomonadati</taxon>
        <taxon>Thermodesulfobacteriota</taxon>
        <taxon>Desulfuromonadia</taxon>
        <taxon>Geobacterales</taxon>
        <taxon>Geobacteraceae</taxon>
        <taxon>Pelotalea</taxon>
    </lineage>
</organism>
<dbReference type="Pfam" id="PF00515">
    <property type="entry name" value="TPR_1"/>
    <property type="match status" value="1"/>
</dbReference>
<keyword evidence="3" id="KW-0793">Thylakoid</keyword>
<keyword evidence="2 4" id="KW-0802">TPR repeat</keyword>
<dbReference type="SUPFAM" id="SSF48452">
    <property type="entry name" value="TPR-like"/>
    <property type="match status" value="1"/>
</dbReference>
<feature type="region of interest" description="Disordered" evidence="5">
    <location>
        <begin position="115"/>
        <end position="134"/>
    </location>
</feature>
<dbReference type="PANTHER" id="PTHR44943:SF9">
    <property type="entry name" value="TPR-REPEAT-CONTAINING PROTEIN"/>
    <property type="match status" value="1"/>
</dbReference>
<dbReference type="PANTHER" id="PTHR44943">
    <property type="entry name" value="CELLULOSE SYNTHASE OPERON PROTEIN C"/>
    <property type="match status" value="1"/>
</dbReference>
<gene>
    <name evidence="6" type="ORF">KJB30_04800</name>
</gene>
<proteinExistence type="predicted"/>
<dbReference type="InterPro" id="IPR011990">
    <property type="entry name" value="TPR-like_helical_dom_sf"/>
</dbReference>
<evidence type="ECO:0000256" key="4">
    <source>
        <dbReference type="PROSITE-ProRule" id="PRU00339"/>
    </source>
</evidence>
<dbReference type="PROSITE" id="PS50005">
    <property type="entry name" value="TPR"/>
    <property type="match status" value="2"/>
</dbReference>
<keyword evidence="7" id="KW-1185">Reference proteome</keyword>
<keyword evidence="1" id="KW-0677">Repeat</keyword>
<accession>A0ABS5U604</accession>
<evidence type="ECO:0000256" key="2">
    <source>
        <dbReference type="ARBA" id="ARBA00022803"/>
    </source>
</evidence>
<reference evidence="6 7" key="1">
    <citation type="submission" date="2021-05" db="EMBL/GenBank/DDBJ databases">
        <title>The draft genome of Geobacter chapellei DSM 13688.</title>
        <authorList>
            <person name="Xu Z."/>
            <person name="Masuda Y."/>
            <person name="Itoh H."/>
            <person name="Senoo K."/>
        </authorList>
    </citation>
    <scope>NUCLEOTIDE SEQUENCE [LARGE SCALE GENOMIC DNA]</scope>
    <source>
        <strain evidence="6 7">DSM 13688</strain>
    </source>
</reference>
<evidence type="ECO:0000256" key="3">
    <source>
        <dbReference type="ARBA" id="ARBA00023078"/>
    </source>
</evidence>